<reference evidence="4" key="1">
    <citation type="submission" date="2020-07" db="EMBL/GenBank/DDBJ databases">
        <title>Genomic analysis of a strain of Sedimentibacter Hydroxybenzoicus DSM7310.</title>
        <authorList>
            <person name="Ma S."/>
        </authorList>
    </citation>
    <scope>NUCLEOTIDE SEQUENCE</scope>
    <source>
        <strain evidence="4">DSM 7310</strain>
    </source>
</reference>
<dbReference type="InterPro" id="IPR050922">
    <property type="entry name" value="LytR/CpsA/Psr_CW_biosynth"/>
</dbReference>
<keyword evidence="2" id="KW-0812">Transmembrane</keyword>
<evidence type="ECO:0000313" key="4">
    <source>
        <dbReference type="EMBL" id="NYB74499.1"/>
    </source>
</evidence>
<evidence type="ECO:0000256" key="2">
    <source>
        <dbReference type="SAM" id="Phobius"/>
    </source>
</evidence>
<dbReference type="NCBIfam" id="TIGR00350">
    <property type="entry name" value="lytR_cpsA_psr"/>
    <property type="match status" value="1"/>
</dbReference>
<sequence>MEKLKKIMLNKKIMSVSVSILIIILIISSMYVNSLLNKINRHEKPPAVNSEDNGIIASRHGEPRVDIDDIFTEDDKEIINILLIGKDISSEEENSRSDSMIIATVNKKSNSIKLTSLMRDMYVEIPGYIDNRINAAYAFGGMDLLTATVAQNFHVGIDGCVEVDFSGFEKIIDKIGGVDIDLNVDEAYYLSSISGVNFKTGTNNLTGETALKHVRIRYVGHDDYERTERQRKVLVAVFNKLKNSNIKTLLDITDDILPLVTTNLSSTQILGLTSNIILMGVSDIETYRIPADGAFTPDTIRDMSVLVPDLPKNRELLKEYIGY</sequence>
<dbReference type="PANTHER" id="PTHR33392:SF6">
    <property type="entry name" value="POLYISOPRENYL-TEICHOIC ACID--PEPTIDOGLYCAN TEICHOIC ACID TRANSFERASE TAGU"/>
    <property type="match status" value="1"/>
</dbReference>
<dbReference type="InterPro" id="IPR004474">
    <property type="entry name" value="LytR_CpsA_psr"/>
</dbReference>
<protein>
    <submittedName>
        <fullName evidence="4">LCP family protein</fullName>
    </submittedName>
</protein>
<feature type="domain" description="Cell envelope-related transcriptional attenuator" evidence="3">
    <location>
        <begin position="96"/>
        <end position="242"/>
    </location>
</feature>
<gene>
    <name evidence="4" type="ORF">HZF24_10165</name>
</gene>
<keyword evidence="2" id="KW-0472">Membrane</keyword>
<dbReference type="Pfam" id="PF03816">
    <property type="entry name" value="LytR_cpsA_psr"/>
    <property type="match status" value="1"/>
</dbReference>
<name>A0A974GWH7_SEDHY</name>
<organism evidence="4 5">
    <name type="scientific">Sedimentibacter hydroxybenzoicus DSM 7310</name>
    <dbReference type="NCBI Taxonomy" id="1123245"/>
    <lineage>
        <taxon>Bacteria</taxon>
        <taxon>Bacillati</taxon>
        <taxon>Bacillota</taxon>
        <taxon>Tissierellia</taxon>
        <taxon>Sedimentibacter</taxon>
    </lineage>
</organism>
<comment type="similarity">
    <text evidence="1">Belongs to the LytR/CpsA/Psr (LCP) family.</text>
</comment>
<proteinExistence type="inferred from homology"/>
<comment type="caution">
    <text evidence="4">The sequence shown here is derived from an EMBL/GenBank/DDBJ whole genome shotgun (WGS) entry which is preliminary data.</text>
</comment>
<dbReference type="EMBL" id="JACBNQ010000010">
    <property type="protein sequence ID" value="NYB74499.1"/>
    <property type="molecule type" value="Genomic_DNA"/>
</dbReference>
<evidence type="ECO:0000256" key="1">
    <source>
        <dbReference type="ARBA" id="ARBA00006068"/>
    </source>
</evidence>
<evidence type="ECO:0000313" key="5">
    <source>
        <dbReference type="Proteomes" id="UP000611629"/>
    </source>
</evidence>
<keyword evidence="5" id="KW-1185">Reference proteome</keyword>
<dbReference type="PANTHER" id="PTHR33392">
    <property type="entry name" value="POLYISOPRENYL-TEICHOIC ACID--PEPTIDOGLYCAN TEICHOIC ACID TRANSFERASE TAGU"/>
    <property type="match status" value="1"/>
</dbReference>
<keyword evidence="2" id="KW-1133">Transmembrane helix</keyword>
<feature type="transmembrane region" description="Helical" evidence="2">
    <location>
        <begin position="12"/>
        <end position="32"/>
    </location>
</feature>
<dbReference type="Gene3D" id="3.40.630.190">
    <property type="entry name" value="LCP protein"/>
    <property type="match status" value="1"/>
</dbReference>
<dbReference type="AlphaFoldDB" id="A0A974GWH7"/>
<accession>A0A974GWH7</accession>
<evidence type="ECO:0000259" key="3">
    <source>
        <dbReference type="Pfam" id="PF03816"/>
    </source>
</evidence>
<dbReference type="Proteomes" id="UP000611629">
    <property type="component" value="Unassembled WGS sequence"/>
</dbReference>